<evidence type="ECO:0000256" key="3">
    <source>
        <dbReference type="ARBA" id="ARBA00022692"/>
    </source>
</evidence>
<dbReference type="InterPro" id="IPR001851">
    <property type="entry name" value="ABC_transp_permease"/>
</dbReference>
<dbReference type="AlphaFoldDB" id="A0A1M7TAM8"/>
<keyword evidence="8" id="KW-1185">Reference proteome</keyword>
<accession>A0A1M7TAM8</accession>
<name>A0A1M7TAM8_9RHOB</name>
<keyword evidence="5 6" id="KW-0472">Membrane</keyword>
<dbReference type="PANTHER" id="PTHR30482:SF17">
    <property type="entry name" value="ABC TRANSPORTER ATP-BINDING PROTEIN"/>
    <property type="match status" value="1"/>
</dbReference>
<feature type="transmembrane region" description="Helical" evidence="6">
    <location>
        <begin position="131"/>
        <end position="151"/>
    </location>
</feature>
<dbReference type="RefSeq" id="WP_072747348.1">
    <property type="nucleotide sequence ID" value="NZ_FOHL01000005.1"/>
</dbReference>
<feature type="transmembrane region" description="Helical" evidence="6">
    <location>
        <begin position="171"/>
        <end position="190"/>
    </location>
</feature>
<evidence type="ECO:0000256" key="2">
    <source>
        <dbReference type="ARBA" id="ARBA00022475"/>
    </source>
</evidence>
<dbReference type="Proteomes" id="UP000184066">
    <property type="component" value="Unassembled WGS sequence"/>
</dbReference>
<feature type="transmembrane region" description="Helical" evidence="6">
    <location>
        <begin position="300"/>
        <end position="323"/>
    </location>
</feature>
<feature type="transmembrane region" description="Helical" evidence="6">
    <location>
        <begin position="102"/>
        <end position="124"/>
    </location>
</feature>
<organism evidence="7 8">
    <name type="scientific">Oceanicella actignis</name>
    <dbReference type="NCBI Taxonomy" id="1189325"/>
    <lineage>
        <taxon>Bacteria</taxon>
        <taxon>Pseudomonadati</taxon>
        <taxon>Pseudomonadota</taxon>
        <taxon>Alphaproteobacteria</taxon>
        <taxon>Rhodobacterales</taxon>
        <taxon>Paracoccaceae</taxon>
        <taxon>Oceanicella</taxon>
    </lineage>
</organism>
<protein>
    <submittedName>
        <fullName evidence="7">Branched-chain amino acid transport system permease protein</fullName>
    </submittedName>
</protein>
<keyword evidence="4 6" id="KW-1133">Transmembrane helix</keyword>
<comment type="subcellular location">
    <subcellularLocation>
        <location evidence="1">Cell membrane</location>
        <topology evidence="1">Multi-pass membrane protein</topology>
    </subcellularLocation>
</comment>
<evidence type="ECO:0000256" key="6">
    <source>
        <dbReference type="SAM" id="Phobius"/>
    </source>
</evidence>
<sequence length="329" mass="33624">MAEDARDTRATLALLAALAAAAAGAHAMGEPFYVNMAARVAILAMAAAGLNLALGFGGMVSFGHAAFFGLGGYAAGVAAWHAANQIPLTTWPIVVSGTDRMIVVWAAAAATGGLAALLIGALSLRTSGVQFIMITLAFAQMFYYFAISWPAYGGEDGLPIYLRNGIEGLDVYDPLTFFVICFAWLAATLAGTARIMRARFGAALTMARLSEARLASAGVDPFPVRLAAFALSGAVAAVAGALNADLNGFVGPSALSWKMSGELMAFVILGGVGRLGGPVAGAAAFVLLEHFLGAATERWVLVFGALLLGVTLFARGGLLGLLAGRARHG</sequence>
<dbReference type="GO" id="GO:0005886">
    <property type="term" value="C:plasma membrane"/>
    <property type="evidence" value="ECO:0007669"/>
    <property type="project" value="UniProtKB-SubCell"/>
</dbReference>
<keyword evidence="2" id="KW-1003">Cell membrane</keyword>
<evidence type="ECO:0000256" key="1">
    <source>
        <dbReference type="ARBA" id="ARBA00004651"/>
    </source>
</evidence>
<proteinExistence type="predicted"/>
<dbReference type="EMBL" id="FRDL01000005">
    <property type="protein sequence ID" value="SHN67774.1"/>
    <property type="molecule type" value="Genomic_DNA"/>
</dbReference>
<dbReference type="GO" id="GO:0015658">
    <property type="term" value="F:branched-chain amino acid transmembrane transporter activity"/>
    <property type="evidence" value="ECO:0007669"/>
    <property type="project" value="InterPro"/>
</dbReference>
<keyword evidence="3 6" id="KW-0812">Transmembrane</keyword>
<dbReference type="Pfam" id="PF02653">
    <property type="entry name" value="BPD_transp_2"/>
    <property type="match status" value="1"/>
</dbReference>
<evidence type="ECO:0000256" key="4">
    <source>
        <dbReference type="ARBA" id="ARBA00022989"/>
    </source>
</evidence>
<gene>
    <name evidence="7" type="ORF">SAMN05216200_105154</name>
</gene>
<evidence type="ECO:0000256" key="5">
    <source>
        <dbReference type="ARBA" id="ARBA00023136"/>
    </source>
</evidence>
<feature type="transmembrane region" description="Helical" evidence="6">
    <location>
        <begin position="37"/>
        <end position="58"/>
    </location>
</feature>
<evidence type="ECO:0000313" key="8">
    <source>
        <dbReference type="Proteomes" id="UP000184066"/>
    </source>
</evidence>
<dbReference type="CDD" id="cd06581">
    <property type="entry name" value="TM_PBP1_LivM_like"/>
    <property type="match status" value="1"/>
</dbReference>
<feature type="transmembrane region" description="Helical" evidence="6">
    <location>
        <begin position="222"/>
        <end position="243"/>
    </location>
</feature>
<feature type="transmembrane region" description="Helical" evidence="6">
    <location>
        <begin position="65"/>
        <end position="82"/>
    </location>
</feature>
<dbReference type="PANTHER" id="PTHR30482">
    <property type="entry name" value="HIGH-AFFINITY BRANCHED-CHAIN AMINO ACID TRANSPORT SYSTEM PERMEASE"/>
    <property type="match status" value="1"/>
</dbReference>
<feature type="transmembrane region" description="Helical" evidence="6">
    <location>
        <begin position="263"/>
        <end position="288"/>
    </location>
</feature>
<dbReference type="InterPro" id="IPR043428">
    <property type="entry name" value="LivM-like"/>
</dbReference>
<dbReference type="OrthoDB" id="9804361at2"/>
<dbReference type="STRING" id="1189325.SAMN04488119_105155"/>
<evidence type="ECO:0000313" key="7">
    <source>
        <dbReference type="EMBL" id="SHN67774.1"/>
    </source>
</evidence>
<reference evidence="7 8" key="1">
    <citation type="submission" date="2016-12" db="EMBL/GenBank/DDBJ databases">
        <authorList>
            <person name="Song W.-J."/>
            <person name="Kurnit D.M."/>
        </authorList>
    </citation>
    <scope>NUCLEOTIDE SEQUENCE [LARGE SCALE GENOMIC DNA]</scope>
    <source>
        <strain evidence="7 8">CGMCC 1.10808</strain>
    </source>
</reference>